<keyword evidence="2" id="KW-1185">Reference proteome</keyword>
<evidence type="ECO:0000313" key="2">
    <source>
        <dbReference type="Proteomes" id="UP001157974"/>
    </source>
</evidence>
<evidence type="ECO:0008006" key="3">
    <source>
        <dbReference type="Google" id="ProtNLM"/>
    </source>
</evidence>
<sequence>MKSLSASFVHSIGFGEGRRSQKIAVERHRHRLNCSVGELHSGIAGLLVSRRSLLLAAISLLGGGAQRAFADEPPPAKLSDIVGDSKKKLVQGVKGTVSAKKGVSVPDDGTVFVILRRAGEAKGFPVAVKKYSKPILPLDFEIGPENTMVLSDGGFPAVVDLTIRLDSDGDPLTKQAEDLIATRKNVSVASASMLNLVFEKGF</sequence>
<name>A0AAV8UUH1_9RHOD</name>
<organism evidence="1 2">
    <name type="scientific">Rhodosorus marinus</name>
    <dbReference type="NCBI Taxonomy" id="101924"/>
    <lineage>
        <taxon>Eukaryota</taxon>
        <taxon>Rhodophyta</taxon>
        <taxon>Stylonematophyceae</taxon>
        <taxon>Stylonematales</taxon>
        <taxon>Stylonemataceae</taxon>
        <taxon>Rhodosorus</taxon>
    </lineage>
</organism>
<proteinExistence type="predicted"/>
<evidence type="ECO:0000313" key="1">
    <source>
        <dbReference type="EMBL" id="KAJ8904907.1"/>
    </source>
</evidence>
<gene>
    <name evidence="1" type="ORF">NDN08_001421</name>
</gene>
<accession>A0AAV8UUH1</accession>
<dbReference type="AlphaFoldDB" id="A0AAV8UUH1"/>
<reference evidence="1 2" key="1">
    <citation type="journal article" date="2023" name="Nat. Commun.">
        <title>Origin of minicircular mitochondrial genomes in red algae.</title>
        <authorList>
            <person name="Lee Y."/>
            <person name="Cho C.H."/>
            <person name="Lee Y.M."/>
            <person name="Park S.I."/>
            <person name="Yang J.H."/>
            <person name="West J.A."/>
            <person name="Bhattacharya D."/>
            <person name="Yoon H.S."/>
        </authorList>
    </citation>
    <scope>NUCLEOTIDE SEQUENCE [LARGE SCALE GENOMIC DNA]</scope>
    <source>
        <strain evidence="1 2">CCMP1338</strain>
        <tissue evidence="1">Whole cell</tissue>
    </source>
</reference>
<dbReference type="Proteomes" id="UP001157974">
    <property type="component" value="Unassembled WGS sequence"/>
</dbReference>
<protein>
    <recommendedName>
        <fullName evidence="3">Photosystem II reaction center Psb28 protein</fullName>
    </recommendedName>
</protein>
<comment type="caution">
    <text evidence="1">The sequence shown here is derived from an EMBL/GenBank/DDBJ whole genome shotgun (WGS) entry which is preliminary data.</text>
</comment>
<dbReference type="EMBL" id="JAMWBK010000005">
    <property type="protein sequence ID" value="KAJ8904907.1"/>
    <property type="molecule type" value="Genomic_DNA"/>
</dbReference>